<sequence>MKRTYKSGAQKRKKKAEKDEEVKKLPRLDQFFIKVNENATGLETNNLSAITETSTLACCESSPISAITLNDLSAQINRQSDVGLWADLSKEYVKLWIQKGPEVCQNIKDTFLASKTSYAENDRYCSKNLFTSKKANGEEFKREWLIYSPSLGSVFCCVRKLFRVSQFALATHGFRDWKNSFSSLKSHGNSPEHREALLKYLEHKNNYSVKVQLDSKITKERNCW</sequence>
<dbReference type="RefSeq" id="XP_065658982.1">
    <property type="nucleotide sequence ID" value="XM_065802910.1"/>
</dbReference>
<dbReference type="Proteomes" id="UP001652625">
    <property type="component" value="Chromosome 08"/>
</dbReference>
<feature type="region of interest" description="Disordered" evidence="1">
    <location>
        <begin position="1"/>
        <end position="21"/>
    </location>
</feature>
<feature type="compositionally biased region" description="Basic residues" evidence="1">
    <location>
        <begin position="1"/>
        <end position="15"/>
    </location>
</feature>
<organism evidence="2 3">
    <name type="scientific">Hydra vulgaris</name>
    <name type="common">Hydra</name>
    <name type="synonym">Hydra attenuata</name>
    <dbReference type="NCBI Taxonomy" id="6087"/>
    <lineage>
        <taxon>Eukaryota</taxon>
        <taxon>Metazoa</taxon>
        <taxon>Cnidaria</taxon>
        <taxon>Hydrozoa</taxon>
        <taxon>Hydroidolina</taxon>
        <taxon>Anthoathecata</taxon>
        <taxon>Aplanulata</taxon>
        <taxon>Hydridae</taxon>
        <taxon>Hydra</taxon>
    </lineage>
</organism>
<accession>A0ABM4CBE1</accession>
<evidence type="ECO:0000256" key="1">
    <source>
        <dbReference type="SAM" id="MobiDB-lite"/>
    </source>
</evidence>
<reference evidence="3" key="1">
    <citation type="submission" date="2025-08" db="UniProtKB">
        <authorList>
            <consortium name="RefSeq"/>
        </authorList>
    </citation>
    <scope>IDENTIFICATION</scope>
</reference>
<evidence type="ECO:0000313" key="2">
    <source>
        <dbReference type="Proteomes" id="UP001652625"/>
    </source>
</evidence>
<dbReference type="GeneID" id="136083508"/>
<keyword evidence="2" id="KW-1185">Reference proteome</keyword>
<name>A0ABM4CBE1_HYDVU</name>
<evidence type="ECO:0000313" key="3">
    <source>
        <dbReference type="RefSeq" id="XP_065658982.1"/>
    </source>
</evidence>
<proteinExistence type="predicted"/>
<gene>
    <name evidence="3" type="primary">LOC136083508</name>
</gene>
<protein>
    <submittedName>
        <fullName evidence="3">Uncharacterized protein LOC136083508</fullName>
    </submittedName>
</protein>